<keyword evidence="6 8" id="KW-1133">Transmembrane helix</keyword>
<evidence type="ECO:0000256" key="1">
    <source>
        <dbReference type="ARBA" id="ARBA00004651"/>
    </source>
</evidence>
<evidence type="ECO:0000256" key="6">
    <source>
        <dbReference type="ARBA" id="ARBA00022989"/>
    </source>
</evidence>
<feature type="transmembrane region" description="Helical" evidence="8">
    <location>
        <begin position="31"/>
        <end position="49"/>
    </location>
</feature>
<feature type="transmembrane region" description="Helical" evidence="8">
    <location>
        <begin position="55"/>
        <end position="78"/>
    </location>
</feature>
<feature type="transmembrane region" description="Helical" evidence="8">
    <location>
        <begin position="154"/>
        <end position="176"/>
    </location>
</feature>
<feature type="transmembrane region" description="Helical" evidence="8">
    <location>
        <begin position="280"/>
        <end position="299"/>
    </location>
</feature>
<dbReference type="InterPro" id="IPR004776">
    <property type="entry name" value="Mem_transp_PIN-like"/>
</dbReference>
<feature type="transmembrane region" description="Helical" evidence="8">
    <location>
        <begin position="219"/>
        <end position="241"/>
    </location>
</feature>
<dbReference type="RefSeq" id="WP_368503190.1">
    <property type="nucleotide sequence ID" value="NZ_CP162551.1"/>
</dbReference>
<feature type="transmembrane region" description="Helical" evidence="8">
    <location>
        <begin position="90"/>
        <end position="114"/>
    </location>
</feature>
<name>A0AB39BQK0_9BACI</name>
<dbReference type="Gene3D" id="1.20.1530.20">
    <property type="match status" value="1"/>
</dbReference>
<sequence length="300" mass="32650">MVFIQILLPVFIIFALGYIGQKKIGFDVKNLSVMALYLMSPILAFRTFYQTPLDIRYIHMLVYSVLLCVLLLFIIFIIGKLLGYTRSEQCGVMLAAAFMNNGNYGTPVVLFAFGAAGLDYAVVLMVFQSLLMSTFGLFIAALGGRGQVTIKASLASVIRMPIIYGAFGGLLIQLVSFTIPEYIFIAVDFVADATVPTIMIILGMQLASISLKRIPVGKVTVALVIRLVVSPVIALLLVLMLPVDEMLAKIMILMAAMPTAANTTMYSLQFGTEPDLVSSSTLISTLLSLVTLPILLWVLL</sequence>
<evidence type="ECO:0000256" key="2">
    <source>
        <dbReference type="ARBA" id="ARBA00010145"/>
    </source>
</evidence>
<dbReference type="PANTHER" id="PTHR36838:SF1">
    <property type="entry name" value="SLR1864 PROTEIN"/>
    <property type="match status" value="1"/>
</dbReference>
<dbReference type="InterPro" id="IPR038770">
    <property type="entry name" value="Na+/solute_symporter_sf"/>
</dbReference>
<dbReference type="PANTHER" id="PTHR36838">
    <property type="entry name" value="AUXIN EFFLUX CARRIER FAMILY PROTEIN"/>
    <property type="match status" value="1"/>
</dbReference>
<proteinExistence type="inferred from homology"/>
<dbReference type="EMBL" id="CP162551">
    <property type="protein sequence ID" value="XDI35646.1"/>
    <property type="molecule type" value="Genomic_DNA"/>
</dbReference>
<comment type="similarity">
    <text evidence="2">Belongs to the auxin efflux carrier (TC 2.A.69) family.</text>
</comment>
<feature type="transmembrane region" description="Helical" evidence="8">
    <location>
        <begin position="120"/>
        <end position="142"/>
    </location>
</feature>
<dbReference type="GO" id="GO:0055085">
    <property type="term" value="P:transmembrane transport"/>
    <property type="evidence" value="ECO:0007669"/>
    <property type="project" value="InterPro"/>
</dbReference>
<evidence type="ECO:0000313" key="9">
    <source>
        <dbReference type="EMBL" id="XDI35646.1"/>
    </source>
</evidence>
<accession>A0AB39BQK0</accession>
<evidence type="ECO:0000256" key="7">
    <source>
        <dbReference type="ARBA" id="ARBA00023136"/>
    </source>
</evidence>
<evidence type="ECO:0000256" key="4">
    <source>
        <dbReference type="ARBA" id="ARBA00022475"/>
    </source>
</evidence>
<feature type="transmembrane region" description="Helical" evidence="8">
    <location>
        <begin position="182"/>
        <end position="207"/>
    </location>
</feature>
<reference evidence="9" key="1">
    <citation type="submission" date="2024-07" db="EMBL/GenBank/DDBJ databases">
        <title>Identification and characteristics of an arsenic-resistant bacterial isolate, which belongs to a novel species.</title>
        <authorList>
            <person name="Juszczyk A."/>
            <person name="Kowalczyk A."/>
            <person name="Was K."/>
            <person name="Kosowicz W."/>
            <person name="Budzyn A."/>
            <person name="Latowski D."/>
        </authorList>
    </citation>
    <scope>NUCLEOTIDE SEQUENCE</scope>
    <source>
        <strain evidence="9">As8PL</strain>
    </source>
</reference>
<comment type="subcellular location">
    <subcellularLocation>
        <location evidence="1">Cell membrane</location>
        <topology evidence="1">Multi-pass membrane protein</topology>
    </subcellularLocation>
</comment>
<evidence type="ECO:0000256" key="3">
    <source>
        <dbReference type="ARBA" id="ARBA00022448"/>
    </source>
</evidence>
<keyword evidence="7 8" id="KW-0472">Membrane</keyword>
<evidence type="ECO:0000256" key="8">
    <source>
        <dbReference type="SAM" id="Phobius"/>
    </source>
</evidence>
<evidence type="ECO:0000256" key="5">
    <source>
        <dbReference type="ARBA" id="ARBA00022692"/>
    </source>
</evidence>
<feature type="transmembrane region" description="Helical" evidence="8">
    <location>
        <begin position="6"/>
        <end position="24"/>
    </location>
</feature>
<keyword evidence="4" id="KW-1003">Cell membrane</keyword>
<keyword evidence="5 8" id="KW-0812">Transmembrane</keyword>
<dbReference type="AlphaFoldDB" id="A0AB39BQK0"/>
<gene>
    <name evidence="9" type="ORF">AB3N04_13090</name>
</gene>
<organism evidence="9">
    <name type="scientific">Alkalihalophilus sp. As8PL</name>
    <dbReference type="NCBI Taxonomy" id="3237103"/>
    <lineage>
        <taxon>Bacteria</taxon>
        <taxon>Bacillati</taxon>
        <taxon>Bacillota</taxon>
        <taxon>Bacilli</taxon>
        <taxon>Bacillales</taxon>
        <taxon>Bacillaceae</taxon>
        <taxon>Alkalihalophilus</taxon>
    </lineage>
</organism>
<protein>
    <submittedName>
        <fullName evidence="9">AEC family transporter</fullName>
    </submittedName>
</protein>
<dbReference type="GO" id="GO:0005886">
    <property type="term" value="C:plasma membrane"/>
    <property type="evidence" value="ECO:0007669"/>
    <property type="project" value="UniProtKB-SubCell"/>
</dbReference>
<dbReference type="Pfam" id="PF03547">
    <property type="entry name" value="Mem_trans"/>
    <property type="match status" value="1"/>
</dbReference>
<keyword evidence="3" id="KW-0813">Transport</keyword>